<feature type="transmembrane region" description="Helical" evidence="1">
    <location>
        <begin position="15"/>
        <end position="41"/>
    </location>
</feature>
<proteinExistence type="predicted"/>
<dbReference type="AlphaFoldDB" id="A0A6J4JV11"/>
<reference evidence="2" key="1">
    <citation type="submission" date="2020-02" db="EMBL/GenBank/DDBJ databases">
        <authorList>
            <person name="Meier V. D."/>
        </authorList>
    </citation>
    <scope>NUCLEOTIDE SEQUENCE</scope>
    <source>
        <strain evidence="2">AVDCRST_MAG93</strain>
    </source>
</reference>
<keyword evidence="1" id="KW-0812">Transmembrane</keyword>
<evidence type="ECO:0000313" key="2">
    <source>
        <dbReference type="EMBL" id="CAA9288262.1"/>
    </source>
</evidence>
<feature type="non-terminal residue" evidence="2">
    <location>
        <position position="48"/>
    </location>
</feature>
<gene>
    <name evidence="2" type="ORF">AVDCRST_MAG93-3702</name>
</gene>
<dbReference type="EMBL" id="CADCTR010001260">
    <property type="protein sequence ID" value="CAA9288262.1"/>
    <property type="molecule type" value="Genomic_DNA"/>
</dbReference>
<keyword evidence="1" id="KW-0472">Membrane</keyword>
<name>A0A6J4JV11_9CHLR</name>
<sequence length="48" mass="5293">MSGSTLSWSALTERFPWWAGSVTTVAILGAFTVYSLFIVFFQPVAEYG</sequence>
<organism evidence="2">
    <name type="scientific">uncultured Chloroflexia bacterium</name>
    <dbReference type="NCBI Taxonomy" id="1672391"/>
    <lineage>
        <taxon>Bacteria</taxon>
        <taxon>Bacillati</taxon>
        <taxon>Chloroflexota</taxon>
        <taxon>Chloroflexia</taxon>
        <taxon>environmental samples</taxon>
    </lineage>
</organism>
<evidence type="ECO:0000256" key="1">
    <source>
        <dbReference type="SAM" id="Phobius"/>
    </source>
</evidence>
<protein>
    <submittedName>
        <fullName evidence="2">Uncharacterized protein</fullName>
    </submittedName>
</protein>
<accession>A0A6J4JV11</accession>
<keyword evidence="1" id="KW-1133">Transmembrane helix</keyword>